<keyword evidence="9" id="KW-0677">Repeat</keyword>
<accession>A0ABM0YLD1</accession>
<evidence type="ECO:0000313" key="17">
    <source>
        <dbReference type="Proteomes" id="UP000694864"/>
    </source>
</evidence>
<reference evidence="17" key="1">
    <citation type="journal article" date="2014" name="Nat. Commun.">
        <title>The emerging biofuel crop Camelina sativa retains a highly undifferentiated hexaploid genome structure.</title>
        <authorList>
            <person name="Kagale S."/>
            <person name="Koh C."/>
            <person name="Nixon J."/>
            <person name="Bollina V."/>
            <person name="Clarke W.E."/>
            <person name="Tuteja R."/>
            <person name="Spillane C."/>
            <person name="Robinson S.J."/>
            <person name="Links M.G."/>
            <person name="Clarke C."/>
            <person name="Higgins E.E."/>
            <person name="Huebert T."/>
            <person name="Sharpe A.G."/>
            <person name="Parkin I.A."/>
        </authorList>
    </citation>
    <scope>NUCLEOTIDE SEQUENCE [LARGE SCALE GENOMIC DNA]</scope>
    <source>
        <strain evidence="17">cv. DH55</strain>
    </source>
</reference>
<dbReference type="RefSeq" id="XP_010502779.1">
    <property type="nucleotide sequence ID" value="XM_010504477.1"/>
</dbReference>
<dbReference type="Pfam" id="PF21235">
    <property type="entry name" value="UBA_ARI1"/>
    <property type="match status" value="1"/>
</dbReference>
<feature type="domain" description="RING-type" evidence="16">
    <location>
        <begin position="160"/>
        <end position="372"/>
    </location>
</feature>
<evidence type="ECO:0000256" key="1">
    <source>
        <dbReference type="ARBA" id="ARBA00001798"/>
    </source>
</evidence>
<dbReference type="Gene3D" id="1.20.120.1750">
    <property type="match status" value="1"/>
</dbReference>
<evidence type="ECO:0000256" key="4">
    <source>
        <dbReference type="ARBA" id="ARBA00004906"/>
    </source>
</evidence>
<dbReference type="Gene3D" id="3.30.40.10">
    <property type="entry name" value="Zinc/RING finger domain, C3HC4 (zinc finger)"/>
    <property type="match status" value="1"/>
</dbReference>
<dbReference type="Proteomes" id="UP000694864">
    <property type="component" value="Chromosome 4"/>
</dbReference>
<comment type="function">
    <text evidence="3">Might act as an E3 ubiquitin-protein ligase, or as part of E3 complex, which accepts ubiquitin from specific E2 ubiquitin-conjugating enzymes and then transfers it to substrates.</text>
</comment>
<dbReference type="PROSITE" id="PS51873">
    <property type="entry name" value="TRIAD"/>
    <property type="match status" value="1"/>
</dbReference>
<keyword evidence="10 13" id="KW-0863">Zinc-finger</keyword>
<feature type="domain" description="RING-type" evidence="15">
    <location>
        <begin position="164"/>
        <end position="213"/>
    </location>
</feature>
<evidence type="ECO:0000259" key="15">
    <source>
        <dbReference type="PROSITE" id="PS50089"/>
    </source>
</evidence>
<dbReference type="CDD" id="cd20346">
    <property type="entry name" value="BRcat_RBR_ANKIB1"/>
    <property type="match status" value="1"/>
</dbReference>
<evidence type="ECO:0000256" key="12">
    <source>
        <dbReference type="ARBA" id="ARBA00022833"/>
    </source>
</evidence>
<evidence type="ECO:0000256" key="6">
    <source>
        <dbReference type="ARBA" id="ARBA00012251"/>
    </source>
</evidence>
<dbReference type="PANTHER" id="PTHR11685">
    <property type="entry name" value="RBR FAMILY RING FINGER AND IBR DOMAIN-CONTAINING"/>
    <property type="match status" value="1"/>
</dbReference>
<dbReference type="EC" id="2.3.2.31" evidence="6"/>
<dbReference type="PROSITE" id="PS50089">
    <property type="entry name" value="ZF_RING_2"/>
    <property type="match status" value="1"/>
</dbReference>
<comment type="catalytic activity">
    <reaction evidence="1">
        <text>[E2 ubiquitin-conjugating enzyme]-S-ubiquitinyl-L-cysteine + [acceptor protein]-L-lysine = [E2 ubiquitin-conjugating enzyme]-L-cysteine + [acceptor protein]-N(6)-ubiquitinyl-L-lysine.</text>
        <dbReference type="EC" id="2.3.2.31"/>
    </reaction>
</comment>
<dbReference type="InterPro" id="IPR031127">
    <property type="entry name" value="E3_UB_ligase_RBR"/>
</dbReference>
<dbReference type="SMART" id="SM00647">
    <property type="entry name" value="IBR"/>
    <property type="match status" value="2"/>
</dbReference>
<evidence type="ECO:0000256" key="9">
    <source>
        <dbReference type="ARBA" id="ARBA00022737"/>
    </source>
</evidence>
<dbReference type="SMART" id="SM00184">
    <property type="entry name" value="RING"/>
    <property type="match status" value="2"/>
</dbReference>
<sequence>MRRFVSNLLPLIDRIFSILDRLLQRLLLFFSSFCQSMDDEYMSLEEEEEEEEEDYDYSLDEQEYCYSDEESDLQHVSSKKPTSQVITKESLVAAQKDVLVRVMELLSVKENQARTLLIYYQWNVDNLFSVYVDQGKDRLFSLAGLTVFDPRLVTSNGGTMMKCCDICMEDDLPSNMMTRMECGHSFCNDCWKGHFTVRINEGESKRITCMAHKCNAICDEDVVRILVSPELAEKFDRFLTESYVEDNKMVKWCPSTPHCGNAIQKTVDDSSEVQCSCGHQFCFSCLSESHSPCSCLMWKLWTKKCADESESVNWITVNTKLCPKCSKPISKRDGCNLMTCKCGQHFCWLCGEATGVNHTWTTIEGHSCGRYKDDKVRQLERAKRDLDRYTHYHYRYKAHTDSSKLEDKLRKSVLEKAVLNSETKDQDVFKEYSWVTDGVNRLFRSRRILSYSYPFAFYMFGEELFKDEMSDEEREIKKNLFEDQQQQLEGNVEKLSKVLEEPFDGYCFMEVVEMKRQLNNLSALVDKLCKQMYECIENELLGPIQFGVHNVAPYRSKGIEQATEFCPDKSSDCGSSGSS</sequence>
<comment type="cofactor">
    <cofactor evidence="2">
        <name>Zn(2+)</name>
        <dbReference type="ChEBI" id="CHEBI:29105"/>
    </cofactor>
</comment>
<protein>
    <recommendedName>
        <fullName evidence="6">RBR-type E3 ubiquitin transferase</fullName>
        <ecNumber evidence="6">2.3.2.31</ecNumber>
    </recommendedName>
</protein>
<keyword evidence="17" id="KW-1185">Reference proteome</keyword>
<keyword evidence="12" id="KW-0862">Zinc</keyword>
<comment type="similarity">
    <text evidence="5">Belongs to the RBR family. Ariadne subfamily.</text>
</comment>
<dbReference type="CDD" id="cd16773">
    <property type="entry name" value="RING-HC_RBR_TRIAD1"/>
    <property type="match status" value="1"/>
</dbReference>
<evidence type="ECO:0000256" key="7">
    <source>
        <dbReference type="ARBA" id="ARBA00022679"/>
    </source>
</evidence>
<dbReference type="Pfam" id="PF22191">
    <property type="entry name" value="IBR_1"/>
    <property type="match status" value="1"/>
</dbReference>
<evidence type="ECO:0000259" key="16">
    <source>
        <dbReference type="PROSITE" id="PS51873"/>
    </source>
</evidence>
<dbReference type="Pfam" id="PF01485">
    <property type="entry name" value="IBR"/>
    <property type="match status" value="1"/>
</dbReference>
<evidence type="ECO:0000256" key="5">
    <source>
        <dbReference type="ARBA" id="ARBA00005884"/>
    </source>
</evidence>
<name>A0ABM0YLD1_CAMSA</name>
<reference evidence="18" key="2">
    <citation type="submission" date="2025-08" db="UniProtKB">
        <authorList>
            <consortium name="RefSeq"/>
        </authorList>
    </citation>
    <scope>IDENTIFICATION</scope>
    <source>
        <tissue evidence="18">Leaf</tissue>
    </source>
</reference>
<dbReference type="GeneID" id="104780016"/>
<keyword evidence="7" id="KW-0808">Transferase</keyword>
<evidence type="ECO:0000313" key="18">
    <source>
        <dbReference type="RefSeq" id="XP_010502779.1"/>
    </source>
</evidence>
<evidence type="ECO:0000256" key="8">
    <source>
        <dbReference type="ARBA" id="ARBA00022723"/>
    </source>
</evidence>
<keyword evidence="11" id="KW-0833">Ubl conjugation pathway</keyword>
<evidence type="ECO:0000256" key="10">
    <source>
        <dbReference type="ARBA" id="ARBA00022771"/>
    </source>
</evidence>
<dbReference type="SUPFAM" id="SSF57850">
    <property type="entry name" value="RING/U-box"/>
    <property type="match status" value="3"/>
</dbReference>
<dbReference type="InterPro" id="IPR045840">
    <property type="entry name" value="Ariadne"/>
</dbReference>
<proteinExistence type="inferred from homology"/>
<evidence type="ECO:0000256" key="3">
    <source>
        <dbReference type="ARBA" id="ARBA00003976"/>
    </source>
</evidence>
<gene>
    <name evidence="18" type="primary">LOC104780016</name>
</gene>
<dbReference type="InterPro" id="IPR002867">
    <property type="entry name" value="IBR_dom"/>
</dbReference>
<dbReference type="InterPro" id="IPR017907">
    <property type="entry name" value="Znf_RING_CS"/>
</dbReference>
<dbReference type="Pfam" id="PF19422">
    <property type="entry name" value="Ariadne"/>
    <property type="match status" value="1"/>
</dbReference>
<evidence type="ECO:0000256" key="2">
    <source>
        <dbReference type="ARBA" id="ARBA00001947"/>
    </source>
</evidence>
<dbReference type="InterPro" id="IPR044066">
    <property type="entry name" value="TRIAD_supradom"/>
</dbReference>
<feature type="coiled-coil region" evidence="14">
    <location>
        <begin position="478"/>
        <end position="531"/>
    </location>
</feature>
<comment type="pathway">
    <text evidence="4">Protein modification; protein ubiquitination.</text>
</comment>
<organism evidence="17 18">
    <name type="scientific">Camelina sativa</name>
    <name type="common">False flax</name>
    <name type="synonym">Myagrum sativum</name>
    <dbReference type="NCBI Taxonomy" id="90675"/>
    <lineage>
        <taxon>Eukaryota</taxon>
        <taxon>Viridiplantae</taxon>
        <taxon>Streptophyta</taxon>
        <taxon>Embryophyta</taxon>
        <taxon>Tracheophyta</taxon>
        <taxon>Spermatophyta</taxon>
        <taxon>Magnoliopsida</taxon>
        <taxon>eudicotyledons</taxon>
        <taxon>Gunneridae</taxon>
        <taxon>Pentapetalae</taxon>
        <taxon>rosids</taxon>
        <taxon>malvids</taxon>
        <taxon>Brassicales</taxon>
        <taxon>Brassicaceae</taxon>
        <taxon>Camelineae</taxon>
        <taxon>Camelina</taxon>
    </lineage>
</organism>
<evidence type="ECO:0000256" key="14">
    <source>
        <dbReference type="SAM" id="Coils"/>
    </source>
</evidence>
<dbReference type="PROSITE" id="PS00518">
    <property type="entry name" value="ZF_RING_1"/>
    <property type="match status" value="1"/>
</dbReference>
<keyword evidence="8" id="KW-0479">Metal-binding</keyword>
<keyword evidence="14" id="KW-0175">Coiled coil</keyword>
<evidence type="ECO:0000256" key="11">
    <source>
        <dbReference type="ARBA" id="ARBA00022786"/>
    </source>
</evidence>
<dbReference type="InterPro" id="IPR001841">
    <property type="entry name" value="Znf_RING"/>
</dbReference>
<dbReference type="InterPro" id="IPR048962">
    <property type="entry name" value="ARIH1-like_UBL"/>
</dbReference>
<evidence type="ECO:0000256" key="13">
    <source>
        <dbReference type="PROSITE-ProRule" id="PRU00175"/>
    </source>
</evidence>
<dbReference type="CDD" id="cd22586">
    <property type="entry name" value="Rcat_RBR_ARI1-like"/>
    <property type="match status" value="1"/>
</dbReference>
<dbReference type="InterPro" id="IPR013083">
    <property type="entry name" value="Znf_RING/FYVE/PHD"/>
</dbReference>